<keyword evidence="4" id="KW-1185">Reference proteome</keyword>
<dbReference type="STRING" id="1121477.SAMN02745223_00273"/>
<name>A0A0F5LJZ2_9HYPH</name>
<organism evidence="2 4">
    <name type="scientific">Devosia limi DSM 17137</name>
    <dbReference type="NCBI Taxonomy" id="1121477"/>
    <lineage>
        <taxon>Bacteria</taxon>
        <taxon>Pseudomonadati</taxon>
        <taxon>Pseudomonadota</taxon>
        <taxon>Alphaproteobacteria</taxon>
        <taxon>Hyphomicrobiales</taxon>
        <taxon>Devosiaceae</taxon>
        <taxon>Devosia</taxon>
    </lineage>
</organism>
<evidence type="ECO:0000256" key="1">
    <source>
        <dbReference type="SAM" id="MobiDB-lite"/>
    </source>
</evidence>
<dbReference type="EMBL" id="FQVC01000001">
    <property type="protein sequence ID" value="SHE39727.1"/>
    <property type="molecule type" value="Genomic_DNA"/>
</dbReference>
<sequence length="141" mass="16535">MKNDLRAARLARDWPTIRDAYENGTDTIATICATFGVTKGSLEHRMRRDLWLPRSAQYASSRSLLMARIYRVMDRQVQWLESLEPNQQTEKEARALSIIVKTLENLTDMQPTETVTPPKQKKDMRDLRDKLAKRIDQFKQR</sequence>
<dbReference type="PATRIC" id="fig|1121477.3.peg.4296"/>
<evidence type="ECO:0000313" key="5">
    <source>
        <dbReference type="Proteomes" id="UP000184533"/>
    </source>
</evidence>
<dbReference type="EMBL" id="LAJF01000092">
    <property type="protein sequence ID" value="KKB82726.1"/>
    <property type="molecule type" value="Genomic_DNA"/>
</dbReference>
<dbReference type="Proteomes" id="UP000033608">
    <property type="component" value="Unassembled WGS sequence"/>
</dbReference>
<dbReference type="OrthoDB" id="8420553at2"/>
<evidence type="ECO:0000313" key="3">
    <source>
        <dbReference type="EMBL" id="SHE39727.1"/>
    </source>
</evidence>
<dbReference type="Proteomes" id="UP000184533">
    <property type="component" value="Unassembled WGS sequence"/>
</dbReference>
<evidence type="ECO:0000313" key="2">
    <source>
        <dbReference type="EMBL" id="KKB82726.1"/>
    </source>
</evidence>
<reference evidence="3 5" key="2">
    <citation type="submission" date="2016-11" db="EMBL/GenBank/DDBJ databases">
        <authorList>
            <person name="Jaros S."/>
            <person name="Januszkiewicz K."/>
            <person name="Wedrychowicz H."/>
        </authorList>
    </citation>
    <scope>NUCLEOTIDE SEQUENCE [LARGE SCALE GENOMIC DNA]</scope>
    <source>
        <strain evidence="3 5">DSM 17137</strain>
    </source>
</reference>
<proteinExistence type="predicted"/>
<evidence type="ECO:0000313" key="4">
    <source>
        <dbReference type="Proteomes" id="UP000033608"/>
    </source>
</evidence>
<feature type="region of interest" description="Disordered" evidence="1">
    <location>
        <begin position="107"/>
        <end position="126"/>
    </location>
</feature>
<dbReference type="AlphaFoldDB" id="A0A0F5LJZ2"/>
<reference evidence="2 4" key="1">
    <citation type="submission" date="2015-03" db="EMBL/GenBank/DDBJ databases">
        <authorList>
            <person name="Hassan Y.I."/>
            <person name="Lepp D."/>
            <person name="Zhou T."/>
        </authorList>
    </citation>
    <scope>NUCLEOTIDE SEQUENCE [LARGE SCALE GENOMIC DNA]</scope>
    <source>
        <strain evidence="2 4">DSM 17137</strain>
    </source>
</reference>
<accession>A0A0F5LJZ2</accession>
<dbReference type="RefSeq" id="WP_046136205.1">
    <property type="nucleotide sequence ID" value="NZ_FQVC01000001.1"/>
</dbReference>
<gene>
    <name evidence="3" type="ORF">SAMN02745223_00273</name>
    <name evidence="2" type="ORF">VW29_15620</name>
</gene>
<protein>
    <submittedName>
        <fullName evidence="2">Uncharacterized protein</fullName>
    </submittedName>
</protein>
<feature type="compositionally biased region" description="Polar residues" evidence="1">
    <location>
        <begin position="107"/>
        <end position="117"/>
    </location>
</feature>